<sequence length="113" mass="12284">MTDRQIALCSGLLAALVVSGCSAAPTGSLDTQTLEPSPSCRVHQTEEPGDQYMAGSGADTHSILRMMRYYTANGRKPFCDGQGASAVDRRWRDLYIKLGGNRTHAPRSRRKSP</sequence>
<evidence type="ECO:0000256" key="2">
    <source>
        <dbReference type="SAM" id="SignalP"/>
    </source>
</evidence>
<dbReference type="EMBL" id="BMVO01000042">
    <property type="protein sequence ID" value="GHB31849.1"/>
    <property type="molecule type" value="Genomic_DNA"/>
</dbReference>
<evidence type="ECO:0000313" key="4">
    <source>
        <dbReference type="Proteomes" id="UP000599437"/>
    </source>
</evidence>
<feature type="signal peptide" evidence="2">
    <location>
        <begin position="1"/>
        <end position="23"/>
    </location>
</feature>
<evidence type="ECO:0000313" key="3">
    <source>
        <dbReference type="EMBL" id="GHB31849.1"/>
    </source>
</evidence>
<dbReference type="Proteomes" id="UP000599437">
    <property type="component" value="Unassembled WGS sequence"/>
</dbReference>
<gene>
    <name evidence="3" type="ORF">GCM10010346_64020</name>
</gene>
<evidence type="ECO:0008006" key="5">
    <source>
        <dbReference type="Google" id="ProtNLM"/>
    </source>
</evidence>
<feature type="region of interest" description="Disordered" evidence="1">
    <location>
        <begin position="27"/>
        <end position="57"/>
    </location>
</feature>
<accession>A0ABQ3EAP1</accession>
<evidence type="ECO:0000256" key="1">
    <source>
        <dbReference type="SAM" id="MobiDB-lite"/>
    </source>
</evidence>
<protein>
    <recommendedName>
        <fullName evidence="5">Lipoprotein</fullName>
    </recommendedName>
</protein>
<reference evidence="4" key="1">
    <citation type="journal article" date="2019" name="Int. J. Syst. Evol. Microbiol.">
        <title>The Global Catalogue of Microorganisms (GCM) 10K type strain sequencing project: providing services to taxonomists for standard genome sequencing and annotation.</title>
        <authorList>
            <consortium name="The Broad Institute Genomics Platform"/>
            <consortium name="The Broad Institute Genome Sequencing Center for Infectious Disease"/>
            <person name="Wu L."/>
            <person name="Ma J."/>
        </authorList>
    </citation>
    <scope>NUCLEOTIDE SEQUENCE [LARGE SCALE GENOMIC DNA]</scope>
    <source>
        <strain evidence="4">JCM 4737</strain>
    </source>
</reference>
<dbReference type="PROSITE" id="PS51257">
    <property type="entry name" value="PROKAR_LIPOPROTEIN"/>
    <property type="match status" value="1"/>
</dbReference>
<keyword evidence="4" id="KW-1185">Reference proteome</keyword>
<comment type="caution">
    <text evidence="3">The sequence shown here is derived from an EMBL/GenBank/DDBJ whole genome shotgun (WGS) entry which is preliminary data.</text>
</comment>
<feature type="chain" id="PRO_5046494815" description="Lipoprotein" evidence="2">
    <location>
        <begin position="24"/>
        <end position="113"/>
    </location>
</feature>
<organism evidence="3 4">
    <name type="scientific">Streptomyces chryseus</name>
    <dbReference type="NCBI Taxonomy" id="68186"/>
    <lineage>
        <taxon>Bacteria</taxon>
        <taxon>Bacillati</taxon>
        <taxon>Actinomycetota</taxon>
        <taxon>Actinomycetes</taxon>
        <taxon>Kitasatosporales</taxon>
        <taxon>Streptomycetaceae</taxon>
        <taxon>Streptomyces</taxon>
    </lineage>
</organism>
<proteinExistence type="predicted"/>
<name>A0ABQ3EAP1_9ACTN</name>
<keyword evidence="2" id="KW-0732">Signal</keyword>